<dbReference type="GO" id="GO:0032934">
    <property type="term" value="F:sterol binding"/>
    <property type="evidence" value="ECO:0007669"/>
    <property type="project" value="TreeGrafter"/>
</dbReference>
<dbReference type="GO" id="GO:0032541">
    <property type="term" value="C:cortical endoplasmic reticulum"/>
    <property type="evidence" value="ECO:0007669"/>
    <property type="project" value="TreeGrafter"/>
</dbReference>
<keyword evidence="4" id="KW-0472">Membrane</keyword>
<dbReference type="GO" id="GO:0005886">
    <property type="term" value="C:plasma membrane"/>
    <property type="evidence" value="ECO:0007669"/>
    <property type="project" value="TreeGrafter"/>
</dbReference>
<reference evidence="7 8" key="1">
    <citation type="journal article" date="2016" name="Mol. Biol. Evol.">
        <title>Genome-Wide Survey of Gut Fungi (Harpellales) Reveals the First Horizontally Transferred Ubiquitin Gene from a Mosquito Host.</title>
        <authorList>
            <person name="Wang Y."/>
            <person name="White M.M."/>
            <person name="Kvist S."/>
            <person name="Moncalvo J.M."/>
        </authorList>
    </citation>
    <scope>NUCLEOTIDE SEQUENCE [LARGE SCALE GENOMIC DNA]</scope>
    <source>
        <strain evidence="7 8">ALG-7-W6</strain>
    </source>
</reference>
<keyword evidence="2" id="KW-0812">Transmembrane</keyword>
<dbReference type="GO" id="GO:0032366">
    <property type="term" value="P:intracellular sterol transport"/>
    <property type="evidence" value="ECO:0007669"/>
    <property type="project" value="TreeGrafter"/>
</dbReference>
<dbReference type="PANTHER" id="PTHR23319:SF4">
    <property type="entry name" value="GRAM DOMAIN CONTAINING 1B, ISOFORM E"/>
    <property type="match status" value="1"/>
</dbReference>
<evidence type="ECO:0000259" key="6">
    <source>
        <dbReference type="PROSITE" id="PS51778"/>
    </source>
</evidence>
<dbReference type="PROSITE" id="PS51778">
    <property type="entry name" value="VAST"/>
    <property type="match status" value="1"/>
</dbReference>
<keyword evidence="8" id="KW-1185">Reference proteome</keyword>
<dbReference type="AlphaFoldDB" id="A0A1R0GRG6"/>
<dbReference type="OrthoDB" id="2162691at2759"/>
<evidence type="ECO:0000313" key="8">
    <source>
        <dbReference type="Proteomes" id="UP000187455"/>
    </source>
</evidence>
<dbReference type="GO" id="GO:0005789">
    <property type="term" value="C:endoplasmic reticulum membrane"/>
    <property type="evidence" value="ECO:0007669"/>
    <property type="project" value="TreeGrafter"/>
</dbReference>
<dbReference type="PANTHER" id="PTHR23319">
    <property type="entry name" value="GRAM DOMAIN CONTAINING 1B, ISOFORM E"/>
    <property type="match status" value="1"/>
</dbReference>
<dbReference type="GO" id="GO:0005739">
    <property type="term" value="C:mitochondrion"/>
    <property type="evidence" value="ECO:0007669"/>
    <property type="project" value="TreeGrafter"/>
</dbReference>
<keyword evidence="3" id="KW-1133">Transmembrane helix</keyword>
<dbReference type="Proteomes" id="UP000187455">
    <property type="component" value="Unassembled WGS sequence"/>
</dbReference>
<organism evidence="7 8">
    <name type="scientific">Smittium mucronatum</name>
    <dbReference type="NCBI Taxonomy" id="133383"/>
    <lineage>
        <taxon>Eukaryota</taxon>
        <taxon>Fungi</taxon>
        <taxon>Fungi incertae sedis</taxon>
        <taxon>Zoopagomycota</taxon>
        <taxon>Kickxellomycotina</taxon>
        <taxon>Harpellomycetes</taxon>
        <taxon>Harpellales</taxon>
        <taxon>Legeriomycetaceae</taxon>
        <taxon>Smittium</taxon>
    </lineage>
</organism>
<gene>
    <name evidence="7" type="ORF">AYI68_g6493</name>
</gene>
<evidence type="ECO:0000313" key="7">
    <source>
        <dbReference type="EMBL" id="OLY79438.1"/>
    </source>
</evidence>
<dbReference type="InterPro" id="IPR051482">
    <property type="entry name" value="Cholesterol_transport"/>
</dbReference>
<dbReference type="Gene3D" id="2.30.29.30">
    <property type="entry name" value="Pleckstrin-homology domain (PH domain)/Phosphotyrosine-binding domain (PTB)"/>
    <property type="match status" value="1"/>
</dbReference>
<evidence type="ECO:0000256" key="4">
    <source>
        <dbReference type="ARBA" id="ARBA00023136"/>
    </source>
</evidence>
<sequence>MKLFKNSKKHEHEFRKSTTSSGASHMIEHLTRPSLKSIKDEFTHSHLGEFSRESDDSGEYRSKIGQRIYSRSGSVGSIVSANTKTELHSFLSKRPAPQDILNEYTCKFSIEKELSGVLMVSADSIYFNSTDDGGATHFDLSFHDAVCMERSDFPLEYNSIIVSTHDSNFFFFDFSDFELAYSHIHALYSKHKSFHIPNPTHMFKHKKKGRGFSDSWGSYRSGKHDHLKSVKSMFTPVNTLLHSNSSFFSTHGSFNNSHGLLKFSSERRESVSDKDEFASEKASFVSGKDKLVSEKGVFVTEEGDYISEKASFVSEKVDFVSEKAGFESEKCGFLSEKVEVVSDKGHLLLEKSDVISKKDDIVSEKRDMIYEKSNVLNEEDEITFEKTDIAIEKSDFVSEKGDVLYEESDVVCEKSEIVYEKSDVASEISDIVPKDNDVISDSQSESIPAPPVKERVNFGYSKIEHLQNRILETTVDTPLPIVSRMLFFGLNFPLTHYLQFMDSSSKDLDSACNVRKCSMIQEGLLDISIGKWERDLPLAGDEIKVNYIRPLNLVVGPKQTRSVEKFKLVSFDPENYIVIEVISSTPDVPYGGSFFVKSLYSLERVDKSPTSTSTLIKISTTIQWSKKSWMRSKIEQFFFAGVKSSSDILLENVKQPKDIDQLVEKSMVNSPPSSMTISDIIDSVDGLTDTNLRQVEEIGTDDCNPAQDSNPKETHHGILYRIGDEIPRH</sequence>
<comment type="subcellular location">
    <subcellularLocation>
        <location evidence="1">Membrane</location>
    </subcellularLocation>
</comment>
<evidence type="ECO:0000256" key="1">
    <source>
        <dbReference type="ARBA" id="ARBA00004370"/>
    </source>
</evidence>
<dbReference type="EMBL" id="LSSL01004458">
    <property type="protein sequence ID" value="OLY79438.1"/>
    <property type="molecule type" value="Genomic_DNA"/>
</dbReference>
<comment type="caution">
    <text evidence="7">The sequence shown here is derived from an EMBL/GenBank/DDBJ whole genome shotgun (WGS) entry which is preliminary data.</text>
</comment>
<accession>A0A1R0GRG6</accession>
<feature type="non-terminal residue" evidence="7">
    <location>
        <position position="729"/>
    </location>
</feature>
<dbReference type="Pfam" id="PF16016">
    <property type="entry name" value="VASt"/>
    <property type="match status" value="1"/>
</dbReference>
<evidence type="ECO:0000256" key="2">
    <source>
        <dbReference type="ARBA" id="ARBA00022692"/>
    </source>
</evidence>
<evidence type="ECO:0000256" key="5">
    <source>
        <dbReference type="SAM" id="MobiDB-lite"/>
    </source>
</evidence>
<dbReference type="InterPro" id="IPR011993">
    <property type="entry name" value="PH-like_dom_sf"/>
</dbReference>
<feature type="region of interest" description="Disordered" evidence="5">
    <location>
        <begin position="1"/>
        <end position="26"/>
    </location>
</feature>
<dbReference type="InterPro" id="IPR031968">
    <property type="entry name" value="VASt"/>
</dbReference>
<protein>
    <submittedName>
        <fullName evidence="7">Putative membrane protein</fullName>
    </submittedName>
</protein>
<evidence type="ECO:0000256" key="3">
    <source>
        <dbReference type="ARBA" id="ARBA00022989"/>
    </source>
</evidence>
<dbReference type="GO" id="GO:0140268">
    <property type="term" value="C:endoplasmic reticulum-plasma membrane contact site"/>
    <property type="evidence" value="ECO:0007669"/>
    <property type="project" value="TreeGrafter"/>
</dbReference>
<proteinExistence type="predicted"/>
<feature type="domain" description="VASt" evidence="6">
    <location>
        <begin position="466"/>
        <end position="661"/>
    </location>
</feature>
<name>A0A1R0GRG6_9FUNG</name>
<dbReference type="GO" id="GO:0120015">
    <property type="term" value="F:sterol transfer activity"/>
    <property type="evidence" value="ECO:0007669"/>
    <property type="project" value="TreeGrafter"/>
</dbReference>